<evidence type="ECO:0000313" key="3">
    <source>
        <dbReference type="EMBL" id="KAK5169486.1"/>
    </source>
</evidence>
<feature type="domain" description="Gfo/Idh/MocA-like oxidoreductase N-terminal" evidence="1">
    <location>
        <begin position="11"/>
        <end position="127"/>
    </location>
</feature>
<dbReference type="GeneID" id="89926803"/>
<sequence>MAISQSSRKAKIAIIGAGVIGLRHAQSVVACEQANLLCLVDPVFVARQEAEAFNVPLFESVAAMLQECKPDGAVVSTPNSTHVAVAKELLSAGVHVLVEKPISVDSSSGQGLVNHAEACGRRLLVGHHRRFNAYVTATKRALDRGHTGMPVAVSGLWMLRKPAGYFEPPTDWRASAAGGGVILINMIHEVDTLQYLLGPIIRVHAEQTLSQRGHEAEEGAAIVLRFASGVVGTFVMCDSTASKHNFESSTGENPIIPRAGADCYRIFGTEGSLSVGDMTLSRHTSSAQKSWTSPLSDAVLPVEDIVPFDDQMLHFVDVIRGGARPRCSGADGLRALSVCEAIKRSMAEAMPVDIVA</sequence>
<dbReference type="Gene3D" id="3.40.50.720">
    <property type="entry name" value="NAD(P)-binding Rossmann-like Domain"/>
    <property type="match status" value="1"/>
</dbReference>
<evidence type="ECO:0000313" key="4">
    <source>
        <dbReference type="Proteomes" id="UP001337655"/>
    </source>
</evidence>
<proteinExistence type="predicted"/>
<dbReference type="Pfam" id="PF01408">
    <property type="entry name" value="GFO_IDH_MocA"/>
    <property type="match status" value="1"/>
</dbReference>
<feature type="domain" description="Gfo/Idh/MocA-like oxidoreductase C-terminal" evidence="2">
    <location>
        <begin position="139"/>
        <end position="354"/>
    </location>
</feature>
<dbReference type="Proteomes" id="UP001337655">
    <property type="component" value="Unassembled WGS sequence"/>
</dbReference>
<dbReference type="SUPFAM" id="SSF51735">
    <property type="entry name" value="NAD(P)-binding Rossmann-fold domains"/>
    <property type="match status" value="1"/>
</dbReference>
<keyword evidence="4" id="KW-1185">Reference proteome</keyword>
<dbReference type="InterPro" id="IPR000683">
    <property type="entry name" value="Gfo/Idh/MocA-like_OxRdtase_N"/>
</dbReference>
<dbReference type="InterPro" id="IPR051450">
    <property type="entry name" value="Gfo/Idh/MocA_Oxidoreductases"/>
</dbReference>
<dbReference type="AlphaFoldDB" id="A0AAV9P8J4"/>
<name>A0AAV9P8J4_9PEZI</name>
<gene>
    <name evidence="3" type="ORF">LTR77_005462</name>
</gene>
<comment type="caution">
    <text evidence="3">The sequence shown here is derived from an EMBL/GenBank/DDBJ whole genome shotgun (WGS) entry which is preliminary data.</text>
</comment>
<dbReference type="InterPro" id="IPR036291">
    <property type="entry name" value="NAD(P)-bd_dom_sf"/>
</dbReference>
<dbReference type="SUPFAM" id="SSF55347">
    <property type="entry name" value="Glyceraldehyde-3-phosphate dehydrogenase-like, C-terminal domain"/>
    <property type="match status" value="1"/>
</dbReference>
<evidence type="ECO:0000259" key="1">
    <source>
        <dbReference type="Pfam" id="PF01408"/>
    </source>
</evidence>
<dbReference type="GO" id="GO:0000166">
    <property type="term" value="F:nucleotide binding"/>
    <property type="evidence" value="ECO:0007669"/>
    <property type="project" value="InterPro"/>
</dbReference>
<reference evidence="3 4" key="1">
    <citation type="submission" date="2023-08" db="EMBL/GenBank/DDBJ databases">
        <title>Black Yeasts Isolated from many extreme environments.</title>
        <authorList>
            <person name="Coleine C."/>
            <person name="Stajich J.E."/>
            <person name="Selbmann L."/>
        </authorList>
    </citation>
    <scope>NUCLEOTIDE SEQUENCE [LARGE SCALE GENOMIC DNA]</scope>
    <source>
        <strain evidence="3 4">CCFEE 5935</strain>
    </source>
</reference>
<accession>A0AAV9P8J4</accession>
<dbReference type="RefSeq" id="XP_064658832.1">
    <property type="nucleotide sequence ID" value="XM_064802707.1"/>
</dbReference>
<dbReference type="Gene3D" id="3.30.360.10">
    <property type="entry name" value="Dihydrodipicolinate Reductase, domain 2"/>
    <property type="match status" value="1"/>
</dbReference>
<organism evidence="3 4">
    <name type="scientific">Saxophila tyrrhenica</name>
    <dbReference type="NCBI Taxonomy" id="1690608"/>
    <lineage>
        <taxon>Eukaryota</taxon>
        <taxon>Fungi</taxon>
        <taxon>Dikarya</taxon>
        <taxon>Ascomycota</taxon>
        <taxon>Pezizomycotina</taxon>
        <taxon>Dothideomycetes</taxon>
        <taxon>Dothideomycetidae</taxon>
        <taxon>Mycosphaerellales</taxon>
        <taxon>Extremaceae</taxon>
        <taxon>Saxophila</taxon>
    </lineage>
</organism>
<dbReference type="EMBL" id="JAVRRT010000008">
    <property type="protein sequence ID" value="KAK5169486.1"/>
    <property type="molecule type" value="Genomic_DNA"/>
</dbReference>
<protein>
    <submittedName>
        <fullName evidence="3">Uncharacterized protein</fullName>
    </submittedName>
</protein>
<dbReference type="Pfam" id="PF02894">
    <property type="entry name" value="GFO_IDH_MocA_C"/>
    <property type="match status" value="1"/>
</dbReference>
<evidence type="ECO:0000259" key="2">
    <source>
        <dbReference type="Pfam" id="PF02894"/>
    </source>
</evidence>
<dbReference type="InterPro" id="IPR004104">
    <property type="entry name" value="Gfo/Idh/MocA-like_OxRdtase_C"/>
</dbReference>
<dbReference type="PANTHER" id="PTHR43377">
    <property type="entry name" value="BILIVERDIN REDUCTASE A"/>
    <property type="match status" value="1"/>
</dbReference>
<dbReference type="PANTHER" id="PTHR43377:SF1">
    <property type="entry name" value="BILIVERDIN REDUCTASE A"/>
    <property type="match status" value="1"/>
</dbReference>